<reference evidence="1" key="1">
    <citation type="submission" date="2016-07" db="EMBL/GenBank/DDBJ databases">
        <title>Salivary Glands transcriptome analysis on engorged females of Ornithodoros brasiliensis (Acari:Argasidae).</title>
        <authorList>
            <person name="Simons S.M."/>
            <person name="Carvalho E."/>
            <person name="Junqueira-de-Azevedo I."/>
            <person name="Ho P.L."/>
            <person name="Giovanni D."/>
            <person name="Mendonca R."/>
            <person name="Onofrio V."/>
            <person name="Landulfo G."/>
            <person name="Ramirez D."/>
            <person name="Barros-Battesti D."/>
        </authorList>
    </citation>
    <scope>NUCLEOTIDE SEQUENCE</scope>
    <source>
        <strain evidence="1">Female</strain>
        <tissue evidence="1">Salivary gland</tissue>
    </source>
</reference>
<protein>
    <submittedName>
        <fullName evidence="1">Uncharacterized protein</fullName>
    </submittedName>
</protein>
<proteinExistence type="predicted"/>
<sequence>GGFHNSILYLRNTRQYQCWTDIAGISDVVVSTQRPTGVAYRVPKKFTRKLFTVLHFTLYTEKLHHFIQVTNKSISSRFTAPKNLLLAGIYDEVMPCVTFCSVSKYSSLVGMFA</sequence>
<evidence type="ECO:0000313" key="1">
    <source>
        <dbReference type="EMBL" id="JAT78869.1"/>
    </source>
</evidence>
<feature type="non-terminal residue" evidence="1">
    <location>
        <position position="1"/>
    </location>
</feature>
<name>A0A1D2AI42_ORNBR</name>
<dbReference type="EMBL" id="GETE01000897">
    <property type="protein sequence ID" value="JAT78869.1"/>
    <property type="molecule type" value="Transcribed_RNA"/>
</dbReference>
<accession>A0A1D2AI42</accession>
<dbReference type="AlphaFoldDB" id="A0A1D2AI42"/>
<organism evidence="1">
    <name type="scientific">Ornithodoros brasiliensis</name>
    <name type="common">Mouro tick</name>
    <dbReference type="NCBI Taxonomy" id="888526"/>
    <lineage>
        <taxon>Eukaryota</taxon>
        <taxon>Metazoa</taxon>
        <taxon>Ecdysozoa</taxon>
        <taxon>Arthropoda</taxon>
        <taxon>Chelicerata</taxon>
        <taxon>Arachnida</taxon>
        <taxon>Acari</taxon>
        <taxon>Parasitiformes</taxon>
        <taxon>Ixodida</taxon>
        <taxon>Ixodoidea</taxon>
        <taxon>Argasidae</taxon>
        <taxon>Ornithodorinae</taxon>
        <taxon>Ornithodoros</taxon>
    </lineage>
</organism>